<dbReference type="AlphaFoldDB" id="A0A5J4V7M8"/>
<comment type="caution">
    <text evidence="1">The sequence shown here is derived from an EMBL/GenBank/DDBJ whole genome shotgun (WGS) entry which is preliminary data.</text>
</comment>
<evidence type="ECO:0000313" key="2">
    <source>
        <dbReference type="Proteomes" id="UP000324800"/>
    </source>
</evidence>
<organism evidence="1 2">
    <name type="scientific">Streblomastix strix</name>
    <dbReference type="NCBI Taxonomy" id="222440"/>
    <lineage>
        <taxon>Eukaryota</taxon>
        <taxon>Metamonada</taxon>
        <taxon>Preaxostyla</taxon>
        <taxon>Oxymonadida</taxon>
        <taxon>Streblomastigidae</taxon>
        <taxon>Streblomastix</taxon>
    </lineage>
</organism>
<dbReference type="EMBL" id="SNRW01009332">
    <property type="protein sequence ID" value="KAA6378165.1"/>
    <property type="molecule type" value="Genomic_DNA"/>
</dbReference>
<protein>
    <submittedName>
        <fullName evidence="1">Uncharacterized protein</fullName>
    </submittedName>
</protein>
<accession>A0A5J4V7M8</accession>
<gene>
    <name evidence="1" type="ORF">EZS28_026310</name>
</gene>
<name>A0A5J4V7M8_9EUKA</name>
<dbReference type="Proteomes" id="UP000324800">
    <property type="component" value="Unassembled WGS sequence"/>
</dbReference>
<proteinExistence type="predicted"/>
<evidence type="ECO:0000313" key="1">
    <source>
        <dbReference type="EMBL" id="KAA6378165.1"/>
    </source>
</evidence>
<sequence length="283" mass="32862">MRVVSPFEYFQIKKTIKGIERNSIRMSKTKKQMSEIKHKELADEDKIRLQLIDDAISRITDTEGLSYAKGSSRNAIKTMPQIGLERSETINETIDDTSKPKENPTQIGNEIIQVTPEQLILTEQKITKYKSKYNKDKYKQIDRTTAQVESEEVVKDTYLSHPNLEVMKFIIDKLWATVTTRKRCDDFILSSDNFIKLRSLITQENEDDIEIVLEEPLMRSHSCIGKSYKKKDLIRVMDILIKNVSISVIDNVLFNSIEKLYRINKDFVRLSDAPTSEISKDDF</sequence>
<reference evidence="1 2" key="1">
    <citation type="submission" date="2019-03" db="EMBL/GenBank/DDBJ databases">
        <title>Single cell metagenomics reveals metabolic interactions within the superorganism composed of flagellate Streblomastix strix and complex community of Bacteroidetes bacteria on its surface.</title>
        <authorList>
            <person name="Treitli S.C."/>
            <person name="Kolisko M."/>
            <person name="Husnik F."/>
            <person name="Keeling P."/>
            <person name="Hampl V."/>
        </authorList>
    </citation>
    <scope>NUCLEOTIDE SEQUENCE [LARGE SCALE GENOMIC DNA]</scope>
    <source>
        <strain evidence="1">ST1C</strain>
    </source>
</reference>